<reference evidence="1 2" key="1">
    <citation type="submission" date="2019-06" db="EMBL/GenBank/DDBJ databases">
        <title>Genomic Encyclopedia of Archaeal and Bacterial Type Strains, Phase II (KMG-II): from individual species to whole genera.</title>
        <authorList>
            <person name="Goeker M."/>
        </authorList>
    </citation>
    <scope>NUCLEOTIDE SEQUENCE [LARGE SCALE GENOMIC DNA]</scope>
    <source>
        <strain evidence="1 2">DSM 7270</strain>
    </source>
</reference>
<gene>
    <name evidence="1" type="ORF">BDD18_4118</name>
</gene>
<name>A0A543KWK3_9BURK</name>
<evidence type="ECO:0000313" key="1">
    <source>
        <dbReference type="EMBL" id="TQM99458.1"/>
    </source>
</evidence>
<evidence type="ECO:0000313" key="2">
    <source>
        <dbReference type="Proteomes" id="UP000316993"/>
    </source>
</evidence>
<comment type="caution">
    <text evidence="1">The sequence shown here is derived from an EMBL/GenBank/DDBJ whole genome shotgun (WGS) entry which is preliminary data.</text>
</comment>
<protein>
    <submittedName>
        <fullName evidence="1">Uncharacterized protein</fullName>
    </submittedName>
</protein>
<organism evidence="1 2">
    <name type="scientific">Acidovorax temperans</name>
    <dbReference type="NCBI Taxonomy" id="80878"/>
    <lineage>
        <taxon>Bacteria</taxon>
        <taxon>Pseudomonadati</taxon>
        <taxon>Pseudomonadota</taxon>
        <taxon>Betaproteobacteria</taxon>
        <taxon>Burkholderiales</taxon>
        <taxon>Comamonadaceae</taxon>
        <taxon>Acidovorax</taxon>
    </lineage>
</organism>
<dbReference type="EMBL" id="VFPV01000004">
    <property type="protein sequence ID" value="TQM99458.1"/>
    <property type="molecule type" value="Genomic_DNA"/>
</dbReference>
<proteinExistence type="predicted"/>
<dbReference type="AlphaFoldDB" id="A0A543KWK3"/>
<accession>A0A543KWK3</accession>
<sequence length="71" mass="7595">MSRADAFTLFGLNTAQLAEFAKRAVGEAVAQNVKAGNQITGLVEGRVQTLGSTAPRIAKSLQQDRRHARAE</sequence>
<dbReference type="Proteomes" id="UP000316993">
    <property type="component" value="Unassembled WGS sequence"/>
</dbReference>